<reference evidence="4 5" key="1">
    <citation type="submission" date="2015-01" db="EMBL/GenBank/DDBJ databases">
        <title>Evolution of Trichinella species and genotypes.</title>
        <authorList>
            <person name="Korhonen P.K."/>
            <person name="Edoardo P."/>
            <person name="Giuseppe L.R."/>
            <person name="Gasser R.B."/>
        </authorList>
    </citation>
    <scope>NUCLEOTIDE SEQUENCE [LARGE SCALE GENOMIC DNA]</scope>
    <source>
        <strain evidence="4">ISS13</strain>
    </source>
</reference>
<dbReference type="Gene3D" id="1.10.238.10">
    <property type="entry name" value="EF-hand"/>
    <property type="match status" value="2"/>
</dbReference>
<protein>
    <submittedName>
        <fullName evidence="4">Centrin-1</fullName>
    </submittedName>
</protein>
<dbReference type="PANTHER" id="PTHR23048:SF59">
    <property type="entry name" value="EF-HAND SUPERFAMILY PROTEIN"/>
    <property type="match status" value="1"/>
</dbReference>
<dbReference type="EMBL" id="JYDR01000003">
    <property type="protein sequence ID" value="KRY78754.1"/>
    <property type="molecule type" value="Genomic_DNA"/>
</dbReference>
<feature type="non-terminal residue" evidence="4">
    <location>
        <position position="1"/>
    </location>
</feature>
<proteinExistence type="predicted"/>
<dbReference type="GO" id="GO:0005509">
    <property type="term" value="F:calcium ion binding"/>
    <property type="evidence" value="ECO:0007669"/>
    <property type="project" value="InterPro"/>
</dbReference>
<dbReference type="FunFam" id="1.10.238.10:FF:000003">
    <property type="entry name" value="Calmodulin A"/>
    <property type="match status" value="1"/>
</dbReference>
<dbReference type="PANTHER" id="PTHR23048">
    <property type="entry name" value="MYOSIN LIGHT CHAIN 1, 3"/>
    <property type="match status" value="1"/>
</dbReference>
<dbReference type="Pfam" id="PF13833">
    <property type="entry name" value="EF-hand_8"/>
    <property type="match status" value="1"/>
</dbReference>
<evidence type="ECO:0000313" key="4">
    <source>
        <dbReference type="EMBL" id="KRY78754.1"/>
    </source>
</evidence>
<feature type="domain" description="EF-hand" evidence="3">
    <location>
        <begin position="190"/>
        <end position="225"/>
    </location>
</feature>
<organism evidence="4 5">
    <name type="scientific">Trichinella pseudospiralis</name>
    <name type="common">Parasitic roundworm</name>
    <dbReference type="NCBI Taxonomy" id="6337"/>
    <lineage>
        <taxon>Eukaryota</taxon>
        <taxon>Metazoa</taxon>
        <taxon>Ecdysozoa</taxon>
        <taxon>Nematoda</taxon>
        <taxon>Enoplea</taxon>
        <taxon>Dorylaimia</taxon>
        <taxon>Trichinellida</taxon>
        <taxon>Trichinellidae</taxon>
        <taxon>Trichinella</taxon>
    </lineage>
</organism>
<dbReference type="InterPro" id="IPR011992">
    <property type="entry name" value="EF-hand-dom_pair"/>
</dbReference>
<name>A0A0V1EYW1_TRIPS</name>
<evidence type="ECO:0000313" key="5">
    <source>
        <dbReference type="Proteomes" id="UP000054632"/>
    </source>
</evidence>
<dbReference type="InterPro" id="IPR018247">
    <property type="entry name" value="EF_Hand_1_Ca_BS"/>
</dbReference>
<dbReference type="SMART" id="SM00054">
    <property type="entry name" value="EFh"/>
    <property type="match status" value="2"/>
</dbReference>
<dbReference type="InterPro" id="IPR002048">
    <property type="entry name" value="EF_hand_dom"/>
</dbReference>
<comment type="caution">
    <text evidence="4">The sequence shown here is derived from an EMBL/GenBank/DDBJ whole genome shotgun (WGS) entry which is preliminary data.</text>
</comment>
<feature type="domain" description="EF-hand" evidence="3">
    <location>
        <begin position="117"/>
        <end position="152"/>
    </location>
</feature>
<dbReference type="PROSITE" id="PS00018">
    <property type="entry name" value="EF_HAND_1"/>
    <property type="match status" value="1"/>
</dbReference>
<dbReference type="AlphaFoldDB" id="A0A0V1EYW1"/>
<dbReference type="PROSITE" id="PS50222">
    <property type="entry name" value="EF_HAND_2"/>
    <property type="match status" value="2"/>
</dbReference>
<evidence type="ECO:0000256" key="1">
    <source>
        <dbReference type="ARBA" id="ARBA00022737"/>
    </source>
</evidence>
<dbReference type="CDD" id="cd00051">
    <property type="entry name" value="EFh"/>
    <property type="match status" value="2"/>
</dbReference>
<dbReference type="SUPFAM" id="SSF47473">
    <property type="entry name" value="EF-hand"/>
    <property type="match status" value="1"/>
</dbReference>
<evidence type="ECO:0000259" key="3">
    <source>
        <dbReference type="PROSITE" id="PS50222"/>
    </source>
</evidence>
<accession>A0A0V1EYW1</accession>
<gene>
    <name evidence="4" type="primary">CETN1</name>
    <name evidence="4" type="ORF">T4A_555</name>
</gene>
<evidence type="ECO:0000256" key="2">
    <source>
        <dbReference type="ARBA" id="ARBA00022837"/>
    </source>
</evidence>
<dbReference type="Pfam" id="PF13499">
    <property type="entry name" value="EF-hand_7"/>
    <property type="match status" value="1"/>
</dbReference>
<dbReference type="InterPro" id="IPR050230">
    <property type="entry name" value="CALM/Myosin/TropC-like"/>
</dbReference>
<dbReference type="GO" id="GO:0016460">
    <property type="term" value="C:myosin II complex"/>
    <property type="evidence" value="ECO:0007669"/>
    <property type="project" value="TreeGrafter"/>
</dbReference>
<keyword evidence="2" id="KW-0106">Calcium</keyword>
<sequence>LRTPLRQLYVTFKFAAFSNLYILSFLRKCQFGHDLHGAVQNCCASIIVHLTYFFSKAIFPINKLAMKRKLAAVDREEMSEDQKQEVREAFQSCCPDEAGRIRSSNLKLALRALGFEPKSAEVRQMLHSVELAENGKISLQEFMDMVTEKMIDTGGEKQMIKAYSLFVGDDPRGICLSDLRRMANKLGEAMSESELKEMIDEADLNHDGVVDLNEFINIMKKTVLY</sequence>
<dbReference type="Proteomes" id="UP000054632">
    <property type="component" value="Unassembled WGS sequence"/>
</dbReference>
<keyword evidence="1" id="KW-0677">Repeat</keyword>